<gene>
    <name evidence="2" type="ORF">Ahy_A02g009410</name>
</gene>
<proteinExistence type="predicted"/>
<protein>
    <submittedName>
        <fullName evidence="2">Uncharacterized protein</fullName>
    </submittedName>
</protein>
<feature type="compositionally biased region" description="Basic and acidic residues" evidence="1">
    <location>
        <begin position="90"/>
        <end position="99"/>
    </location>
</feature>
<organism evidence="2 3">
    <name type="scientific">Arachis hypogaea</name>
    <name type="common">Peanut</name>
    <dbReference type="NCBI Taxonomy" id="3818"/>
    <lineage>
        <taxon>Eukaryota</taxon>
        <taxon>Viridiplantae</taxon>
        <taxon>Streptophyta</taxon>
        <taxon>Embryophyta</taxon>
        <taxon>Tracheophyta</taxon>
        <taxon>Spermatophyta</taxon>
        <taxon>Magnoliopsida</taxon>
        <taxon>eudicotyledons</taxon>
        <taxon>Gunneridae</taxon>
        <taxon>Pentapetalae</taxon>
        <taxon>rosids</taxon>
        <taxon>fabids</taxon>
        <taxon>Fabales</taxon>
        <taxon>Fabaceae</taxon>
        <taxon>Papilionoideae</taxon>
        <taxon>50 kb inversion clade</taxon>
        <taxon>dalbergioids sensu lato</taxon>
        <taxon>Dalbergieae</taxon>
        <taxon>Pterocarpus clade</taxon>
        <taxon>Arachis</taxon>
    </lineage>
</organism>
<feature type="compositionally biased region" description="Basic residues" evidence="1">
    <location>
        <begin position="63"/>
        <end position="77"/>
    </location>
</feature>
<dbReference type="EMBL" id="SDMP01000002">
    <property type="protein sequence ID" value="RYR74686.1"/>
    <property type="molecule type" value="Genomic_DNA"/>
</dbReference>
<feature type="compositionally biased region" description="Polar residues" evidence="1">
    <location>
        <begin position="1"/>
        <end position="16"/>
    </location>
</feature>
<dbReference type="AlphaFoldDB" id="A0A445EH03"/>
<reference evidence="2 3" key="1">
    <citation type="submission" date="2019-01" db="EMBL/GenBank/DDBJ databases">
        <title>Sequencing of cultivated peanut Arachis hypogaea provides insights into genome evolution and oil improvement.</title>
        <authorList>
            <person name="Chen X."/>
        </authorList>
    </citation>
    <scope>NUCLEOTIDE SEQUENCE [LARGE SCALE GENOMIC DNA]</scope>
    <source>
        <strain evidence="3">cv. Fuhuasheng</strain>
        <tissue evidence="2">Leaves</tissue>
    </source>
</reference>
<evidence type="ECO:0000313" key="3">
    <source>
        <dbReference type="Proteomes" id="UP000289738"/>
    </source>
</evidence>
<name>A0A445EH03_ARAHY</name>
<feature type="compositionally biased region" description="Basic and acidic residues" evidence="1">
    <location>
        <begin position="36"/>
        <end position="62"/>
    </location>
</feature>
<feature type="region of interest" description="Disordered" evidence="1">
    <location>
        <begin position="1"/>
        <end position="118"/>
    </location>
</feature>
<evidence type="ECO:0000256" key="1">
    <source>
        <dbReference type="SAM" id="MobiDB-lite"/>
    </source>
</evidence>
<sequence length="143" mass="16643">MQNNLKHSFQHTSNSAYRRRGRKEGDGAVNTPQPSRETRRSEKEERQRELGASKRDGHQQIEHRRRWRSPSRQRRQQFRVANSSEQALDVEEKRIEKRANLPRAKTAHKSVSAGGDNTVYRKRRAPRWDGAGFLPPLGFGFAQ</sequence>
<dbReference type="Proteomes" id="UP000289738">
    <property type="component" value="Chromosome A02"/>
</dbReference>
<evidence type="ECO:0000313" key="2">
    <source>
        <dbReference type="EMBL" id="RYR74686.1"/>
    </source>
</evidence>
<comment type="caution">
    <text evidence="2">The sequence shown here is derived from an EMBL/GenBank/DDBJ whole genome shotgun (WGS) entry which is preliminary data.</text>
</comment>
<keyword evidence="3" id="KW-1185">Reference proteome</keyword>
<accession>A0A445EH03</accession>